<comment type="subcellular location">
    <subcellularLocation>
        <location evidence="2">Peroxisome</location>
    </subcellularLocation>
</comment>
<dbReference type="InterPro" id="IPR002655">
    <property type="entry name" value="Acyl-CoA_oxidase_C"/>
</dbReference>
<dbReference type="InterPro" id="IPR029320">
    <property type="entry name" value="Acyl-CoA_ox_N"/>
</dbReference>
<dbReference type="Gene3D" id="2.40.110.10">
    <property type="entry name" value="Butyryl-CoA Dehydrogenase, subunit A, domain 2"/>
    <property type="match status" value="1"/>
</dbReference>
<dbReference type="GO" id="GO:0033540">
    <property type="term" value="P:fatty acid beta-oxidation using acyl-CoA oxidase"/>
    <property type="evidence" value="ECO:0007669"/>
    <property type="project" value="TreeGrafter"/>
</dbReference>
<evidence type="ECO:0000259" key="11">
    <source>
        <dbReference type="Pfam" id="PF14749"/>
    </source>
</evidence>
<dbReference type="FunFam" id="2.40.110.10:FF:000075">
    <property type="entry name" value="Acyl-coenzyme A oxidase"/>
    <property type="match status" value="1"/>
</dbReference>
<evidence type="ECO:0000256" key="4">
    <source>
        <dbReference type="ARBA" id="ARBA00022630"/>
    </source>
</evidence>
<keyword evidence="6" id="KW-0276">Fatty acid metabolism</keyword>
<dbReference type="GO" id="GO:0071949">
    <property type="term" value="F:FAD binding"/>
    <property type="evidence" value="ECO:0007669"/>
    <property type="project" value="InterPro"/>
</dbReference>
<feature type="domain" description="Acyl-CoA oxidase C-terminal" evidence="10">
    <location>
        <begin position="395"/>
        <end position="453"/>
    </location>
</feature>
<evidence type="ECO:0000256" key="2">
    <source>
        <dbReference type="ARBA" id="ARBA00004275"/>
    </source>
</evidence>
<dbReference type="SUPFAM" id="SSF56645">
    <property type="entry name" value="Acyl-CoA dehydrogenase NM domain-like"/>
    <property type="match status" value="1"/>
</dbReference>
<evidence type="ECO:0000256" key="3">
    <source>
        <dbReference type="ARBA" id="ARBA00006288"/>
    </source>
</evidence>
<evidence type="ECO:0000256" key="9">
    <source>
        <dbReference type="ARBA" id="ARBA00023140"/>
    </source>
</evidence>
<keyword evidence="7" id="KW-0560">Oxidoreductase</keyword>
<dbReference type="Pfam" id="PF22924">
    <property type="entry name" value="ACOX_C_alpha1"/>
    <property type="match status" value="1"/>
</dbReference>
<comment type="cofactor">
    <cofactor evidence="1">
        <name>FAD</name>
        <dbReference type="ChEBI" id="CHEBI:57692"/>
    </cofactor>
</comment>
<organism evidence="13 14">
    <name type="scientific">Cafeteria roenbergensis</name>
    <name type="common">Marine flagellate</name>
    <dbReference type="NCBI Taxonomy" id="33653"/>
    <lineage>
        <taxon>Eukaryota</taxon>
        <taxon>Sar</taxon>
        <taxon>Stramenopiles</taxon>
        <taxon>Bigyra</taxon>
        <taxon>Opalozoa</taxon>
        <taxon>Bicosoecida</taxon>
        <taxon>Cafeteriaceae</taxon>
        <taxon>Cafeteria</taxon>
    </lineage>
</organism>
<comment type="similarity">
    <text evidence="3">Belongs to the acyl-CoA oxidase family.</text>
</comment>
<name>A0A5A8C3U7_CAFRO</name>
<comment type="caution">
    <text evidence="13">The sequence shown here is derived from an EMBL/GenBank/DDBJ whole genome shotgun (WGS) entry which is preliminary data.</text>
</comment>
<dbReference type="PANTHER" id="PTHR10909:SF250">
    <property type="entry name" value="PEROXISOMAL ACYL-COENZYME A OXIDASE 1"/>
    <property type="match status" value="1"/>
</dbReference>
<evidence type="ECO:0000256" key="1">
    <source>
        <dbReference type="ARBA" id="ARBA00001974"/>
    </source>
</evidence>
<evidence type="ECO:0000256" key="7">
    <source>
        <dbReference type="ARBA" id="ARBA00023002"/>
    </source>
</evidence>
<reference evidence="13 14" key="1">
    <citation type="submission" date="2019-07" db="EMBL/GenBank/DDBJ databases">
        <title>Genomes of Cafeteria roenbergensis.</title>
        <authorList>
            <person name="Fischer M.G."/>
            <person name="Hackl T."/>
            <person name="Roman M."/>
        </authorList>
    </citation>
    <scope>NUCLEOTIDE SEQUENCE [LARGE SCALE GENOMIC DNA]</scope>
    <source>
        <strain evidence="13 14">BVI</strain>
    </source>
</reference>
<proteinExistence type="inferred from homology"/>
<dbReference type="InterPro" id="IPR037069">
    <property type="entry name" value="AcylCoA_DH/ox_N_sf"/>
</dbReference>
<dbReference type="InterPro" id="IPR055060">
    <property type="entry name" value="ACOX_C_alpha1"/>
</dbReference>
<dbReference type="GO" id="GO:0055088">
    <property type="term" value="P:lipid homeostasis"/>
    <property type="evidence" value="ECO:0007669"/>
    <property type="project" value="TreeGrafter"/>
</dbReference>
<dbReference type="Gene3D" id="1.10.540.10">
    <property type="entry name" value="Acyl-CoA dehydrogenase/oxidase, N-terminal domain"/>
    <property type="match status" value="1"/>
</dbReference>
<evidence type="ECO:0000256" key="5">
    <source>
        <dbReference type="ARBA" id="ARBA00022827"/>
    </source>
</evidence>
<evidence type="ECO:0008006" key="15">
    <source>
        <dbReference type="Google" id="ProtNLM"/>
    </source>
</evidence>
<dbReference type="InterPro" id="IPR009100">
    <property type="entry name" value="AcylCoA_DH/oxidase_NM_dom_sf"/>
</dbReference>
<protein>
    <recommendedName>
        <fullName evidence="15">Acyl-coenzyme A oxidase</fullName>
    </recommendedName>
</protein>
<dbReference type="InterPro" id="IPR036250">
    <property type="entry name" value="AcylCo_DH-like_C"/>
</dbReference>
<dbReference type="GO" id="GO:0005504">
    <property type="term" value="F:fatty acid binding"/>
    <property type="evidence" value="ECO:0007669"/>
    <property type="project" value="TreeGrafter"/>
</dbReference>
<keyword evidence="8" id="KW-0443">Lipid metabolism</keyword>
<dbReference type="InterPro" id="IPR046373">
    <property type="entry name" value="Acyl-CoA_Oxase/DH_mid-dom_sf"/>
</dbReference>
<dbReference type="PANTHER" id="PTHR10909">
    <property type="entry name" value="ELECTRON TRANSPORT OXIDOREDUCTASE"/>
    <property type="match status" value="1"/>
</dbReference>
<keyword evidence="5" id="KW-0274">FAD</keyword>
<dbReference type="GO" id="GO:0003997">
    <property type="term" value="F:acyl-CoA oxidase activity"/>
    <property type="evidence" value="ECO:0007669"/>
    <property type="project" value="InterPro"/>
</dbReference>
<keyword evidence="4" id="KW-0285">Flavoprotein</keyword>
<dbReference type="Pfam" id="PF14749">
    <property type="entry name" value="Acyl-CoA_ox_N"/>
    <property type="match status" value="1"/>
</dbReference>
<dbReference type="Proteomes" id="UP000323011">
    <property type="component" value="Unassembled WGS sequence"/>
</dbReference>
<dbReference type="SUPFAM" id="SSF47203">
    <property type="entry name" value="Acyl-CoA dehydrogenase C-terminal domain-like"/>
    <property type="match status" value="1"/>
</dbReference>
<evidence type="ECO:0000256" key="6">
    <source>
        <dbReference type="ARBA" id="ARBA00022832"/>
    </source>
</evidence>
<evidence type="ECO:0000256" key="8">
    <source>
        <dbReference type="ARBA" id="ARBA00023098"/>
    </source>
</evidence>
<keyword evidence="9" id="KW-0576">Peroxisome</keyword>
<feature type="domain" description="Acyl-coenzyme A oxidase N-terminal" evidence="11">
    <location>
        <begin position="42"/>
        <end position="154"/>
    </location>
</feature>
<evidence type="ECO:0000313" key="13">
    <source>
        <dbReference type="EMBL" id="KAA0147199.1"/>
    </source>
</evidence>
<sequence>MSAAEFAALDAAEGLVTQCRPSPQPVAALAAEREGMAELVSALRILWHGSREAVRVVEVSARAAEAEPELSKADLPMLSRPACFRRAVAVTRRVAAIRRKLGWSVDSWRAAVLSEVAVGDAPSVVHDSVFVAAIQHLASPEQRATWLPAAQEYAVLGCYAQTELGHGSDVSRLETTATFIPSTSQVELHTPRLESTKWWVGGLGRTATHAIVWARLRVPAPPAGPSGRGLVDVGPMPFLVRIRDAATHEPVPGVTVGDIGPKLGFAAIDNGYLRLSRFRVPRTSLLGECGALSATGVFSPPAHPKRAYAGMMAVRVFMLRAAAAGLALGSTVALRYSALRLQFALPPADTDDSLAQPQLAAAAKAHAHAVLAAAAVRALHAAEAAGAAAGSSGNVALADGFGVPDYTLASAIGREDGAAYGGMWLWAQRSSLGNKAAGTVDPAFASTLRPMMQEGLAAVRAQLGAQVADRVSRL</sequence>
<dbReference type="InterPro" id="IPR012258">
    <property type="entry name" value="Acyl-CoA_oxidase"/>
</dbReference>
<evidence type="ECO:0000259" key="10">
    <source>
        <dbReference type="Pfam" id="PF01756"/>
    </source>
</evidence>
<evidence type="ECO:0000313" key="14">
    <source>
        <dbReference type="Proteomes" id="UP000323011"/>
    </source>
</evidence>
<feature type="domain" description="Acyl-CoA oxidase C-alpha1" evidence="12">
    <location>
        <begin position="308"/>
        <end position="346"/>
    </location>
</feature>
<dbReference type="Pfam" id="PF01756">
    <property type="entry name" value="ACOX"/>
    <property type="match status" value="1"/>
</dbReference>
<evidence type="ECO:0000259" key="12">
    <source>
        <dbReference type="Pfam" id="PF22924"/>
    </source>
</evidence>
<dbReference type="AlphaFoldDB" id="A0A5A8C3U7"/>
<keyword evidence="14" id="KW-1185">Reference proteome</keyword>
<dbReference type="GO" id="GO:0005777">
    <property type="term" value="C:peroxisome"/>
    <property type="evidence" value="ECO:0007669"/>
    <property type="project" value="UniProtKB-SubCell"/>
</dbReference>
<dbReference type="EMBL" id="VLTN01000071">
    <property type="protein sequence ID" value="KAA0147199.1"/>
    <property type="molecule type" value="Genomic_DNA"/>
</dbReference>
<accession>A0A5A8C3U7</accession>
<gene>
    <name evidence="13" type="ORF">FNF29_07571</name>
</gene>